<proteinExistence type="predicted"/>
<reference evidence="2" key="1">
    <citation type="submission" date="2022-11" db="UniProtKB">
        <authorList>
            <consortium name="WormBaseParasite"/>
        </authorList>
    </citation>
    <scope>IDENTIFICATION</scope>
</reference>
<dbReference type="WBParaSite" id="nRc.2.0.1.t34330-RA">
    <property type="protein sequence ID" value="nRc.2.0.1.t34330-RA"/>
    <property type="gene ID" value="nRc.2.0.1.g34330"/>
</dbReference>
<accession>A0A915K6I3</accession>
<name>A0A915K6I3_ROMCU</name>
<organism evidence="1 2">
    <name type="scientific">Romanomermis culicivorax</name>
    <name type="common">Nematode worm</name>
    <dbReference type="NCBI Taxonomy" id="13658"/>
    <lineage>
        <taxon>Eukaryota</taxon>
        <taxon>Metazoa</taxon>
        <taxon>Ecdysozoa</taxon>
        <taxon>Nematoda</taxon>
        <taxon>Enoplea</taxon>
        <taxon>Dorylaimia</taxon>
        <taxon>Mermithida</taxon>
        <taxon>Mermithoidea</taxon>
        <taxon>Mermithidae</taxon>
        <taxon>Romanomermis</taxon>
    </lineage>
</organism>
<protein>
    <submittedName>
        <fullName evidence="2">Uncharacterized protein</fullName>
    </submittedName>
</protein>
<evidence type="ECO:0000313" key="1">
    <source>
        <dbReference type="Proteomes" id="UP000887565"/>
    </source>
</evidence>
<dbReference type="Proteomes" id="UP000887565">
    <property type="component" value="Unplaced"/>
</dbReference>
<dbReference type="AlphaFoldDB" id="A0A915K6I3"/>
<sequence length="89" mass="10072">MLTIPGSKSQWVVTVTGPLPIPNTLLKNYVAIHYKYQNRKTVNWRPITGGELLRGELCWGEFSGGELQWGRIVRIPNPTSNIEKPVLEL</sequence>
<evidence type="ECO:0000313" key="2">
    <source>
        <dbReference type="WBParaSite" id="nRc.2.0.1.t34330-RA"/>
    </source>
</evidence>
<keyword evidence="1" id="KW-1185">Reference proteome</keyword>